<evidence type="ECO:0000256" key="1">
    <source>
        <dbReference type="SAM" id="MobiDB-lite"/>
    </source>
</evidence>
<dbReference type="SUPFAM" id="SSF54001">
    <property type="entry name" value="Cysteine proteinases"/>
    <property type="match status" value="1"/>
</dbReference>
<feature type="domain" description="Transglutaminase-like" evidence="3">
    <location>
        <begin position="491"/>
        <end position="561"/>
    </location>
</feature>
<organism evidence="4 5">
    <name type="scientific">Streptomyces carminius</name>
    <dbReference type="NCBI Taxonomy" id="2665496"/>
    <lineage>
        <taxon>Bacteria</taxon>
        <taxon>Bacillati</taxon>
        <taxon>Actinomycetota</taxon>
        <taxon>Actinomycetes</taxon>
        <taxon>Kitasatosporales</taxon>
        <taxon>Streptomycetaceae</taxon>
        <taxon>Streptomyces</taxon>
    </lineage>
</organism>
<dbReference type="EMBL" id="PGGW01000019">
    <property type="protein sequence ID" value="PJE98533.1"/>
    <property type="molecule type" value="Genomic_DNA"/>
</dbReference>
<name>A0A2M8M2V4_9ACTN</name>
<dbReference type="InterPro" id="IPR038765">
    <property type="entry name" value="Papain-like_cys_pep_sf"/>
</dbReference>
<dbReference type="AlphaFoldDB" id="A0A2M8M2V4"/>
<feature type="transmembrane region" description="Helical" evidence="2">
    <location>
        <begin position="56"/>
        <end position="76"/>
    </location>
</feature>
<dbReference type="PROSITE" id="PS51257">
    <property type="entry name" value="PROKAR_LIPOPROTEIN"/>
    <property type="match status" value="1"/>
</dbReference>
<dbReference type="Proteomes" id="UP000230407">
    <property type="component" value="Unassembled WGS sequence"/>
</dbReference>
<feature type="transmembrane region" description="Helical" evidence="2">
    <location>
        <begin position="640"/>
        <end position="660"/>
    </location>
</feature>
<evidence type="ECO:0000259" key="3">
    <source>
        <dbReference type="SMART" id="SM00460"/>
    </source>
</evidence>
<evidence type="ECO:0000313" key="4">
    <source>
        <dbReference type="EMBL" id="PJE98533.1"/>
    </source>
</evidence>
<proteinExistence type="predicted"/>
<dbReference type="Pfam" id="PF01841">
    <property type="entry name" value="Transglut_core"/>
    <property type="match status" value="1"/>
</dbReference>
<feature type="region of interest" description="Disordered" evidence="1">
    <location>
        <begin position="559"/>
        <end position="596"/>
    </location>
</feature>
<reference evidence="4 5" key="1">
    <citation type="submission" date="2017-11" db="EMBL/GenBank/DDBJ databases">
        <title>Streptomyces carmine sp. nov., a novel actinomycete isolated from Sophora alopecuroides in Xinjiang, China.</title>
        <authorList>
            <person name="Wang Y."/>
            <person name="Luo X."/>
            <person name="Wan C."/>
            <person name="Zhang L."/>
        </authorList>
    </citation>
    <scope>NUCLEOTIDE SEQUENCE [LARGE SCALE GENOMIC DNA]</scope>
    <source>
        <strain evidence="4 5">TRM SA0054</strain>
    </source>
</reference>
<sequence>MSGQARLALCAWVATLASACALLPLVGPVGWLAQAALLLGIQTAVGAAARRRPLPGGAVVGIQALVTLLLLTLVFVRREALFGVVPGPDAFEAFGALLTQGTADVSRFSIPAPVTDGIRLMLVGGVVVIGLLVDALAVTYRSAAPAGLPLLALYSVAAGLAPREGVRWLWFLCAASGYLLLLLAEGRDRLSQWGRVFGGRGGGRDGTDRPAGIGAEPGGWRADDSAVAPLRTGRRIGAVALGVALVAPAALPSLSGGLLETARGGRGPGGGTVSAVNPLVALENSLQQPENRTVLTYRTDAESTSDMYLRIVALDEFDGAAWRPSERRITELPQFLPPVPGLSGDVRTDEVTTIVRAADWYAQSWLPMPYPADEVRIGGRWRFEPEGRTVVGDRGQTTRGARYQVTSLVVQPTARQLAEAPEPSAALRAEYTEVPGSLPPVVAETARRVTRGAPNDYAAAVMLQDWFAARGGFRYSTEVEAGTGSQAIARFLEDREGFCVHFAFSMAAMARTLDIPARVAVGFTPGQPDGEGGMTVGLQDAHAWPELYFEGVGWTRFEPTPSRGNVPEYTRPDLPPVDRPSVPAPLPEDEAEPLPLPSRSAECPVDVRAQGACDPAAPAGDDGSSGGSLADSLLRLGTPVLTAAGLLALLAGLVALPGLWRRRVRSRRMGGGPDPGTRTLAAWRETVDSAWDHGILPQESATPRMTAARIVRLGRLEGEAAEAAHRLATAVERALYAPEPRSAEGLAEEVRRVRDGLREAAGRRARLRARLLPRSAVRMVWAVSDRWSAVAERYGGALRRTVARLRPSRQRA</sequence>
<dbReference type="Pfam" id="PF11992">
    <property type="entry name" value="TgpA_N"/>
    <property type="match status" value="1"/>
</dbReference>
<feature type="transmembrane region" description="Helical" evidence="2">
    <location>
        <begin position="167"/>
        <end position="184"/>
    </location>
</feature>
<dbReference type="Gene3D" id="3.10.620.30">
    <property type="match status" value="1"/>
</dbReference>
<evidence type="ECO:0000256" key="2">
    <source>
        <dbReference type="SAM" id="Phobius"/>
    </source>
</evidence>
<comment type="caution">
    <text evidence="4">The sequence shown here is derived from an EMBL/GenBank/DDBJ whole genome shotgun (WGS) entry which is preliminary data.</text>
</comment>
<gene>
    <name evidence="4" type="ORF">CUT44_07510</name>
</gene>
<feature type="transmembrane region" description="Helical" evidence="2">
    <location>
        <begin position="238"/>
        <end position="259"/>
    </location>
</feature>
<dbReference type="InterPro" id="IPR052901">
    <property type="entry name" value="Bact_TGase-like"/>
</dbReference>
<dbReference type="InterPro" id="IPR025403">
    <property type="entry name" value="TgpA-like_C"/>
</dbReference>
<protein>
    <submittedName>
        <fullName evidence="4">Transglutaminase</fullName>
    </submittedName>
</protein>
<dbReference type="PANTHER" id="PTHR42736">
    <property type="entry name" value="PROTEIN-GLUTAMINE GAMMA-GLUTAMYLTRANSFERASE"/>
    <property type="match status" value="1"/>
</dbReference>
<keyword evidence="2" id="KW-0812">Transmembrane</keyword>
<feature type="transmembrane region" description="Helical" evidence="2">
    <location>
        <begin position="117"/>
        <end position="136"/>
    </location>
</feature>
<evidence type="ECO:0000313" key="5">
    <source>
        <dbReference type="Proteomes" id="UP000230407"/>
    </source>
</evidence>
<dbReference type="SMART" id="SM00460">
    <property type="entry name" value="TGc"/>
    <property type="match status" value="1"/>
</dbReference>
<keyword evidence="2" id="KW-0472">Membrane</keyword>
<feature type="compositionally biased region" description="Pro residues" evidence="1">
    <location>
        <begin position="573"/>
        <end position="586"/>
    </location>
</feature>
<dbReference type="RefSeq" id="WP_100201371.1">
    <property type="nucleotide sequence ID" value="NZ_PGGW01000019.1"/>
</dbReference>
<dbReference type="PANTHER" id="PTHR42736:SF1">
    <property type="entry name" value="PROTEIN-GLUTAMINE GAMMA-GLUTAMYLTRANSFERASE"/>
    <property type="match status" value="1"/>
</dbReference>
<keyword evidence="2" id="KW-1133">Transmembrane helix</keyword>
<dbReference type="InterPro" id="IPR021878">
    <property type="entry name" value="TgpA_N"/>
</dbReference>
<keyword evidence="5" id="KW-1185">Reference proteome</keyword>
<dbReference type="InterPro" id="IPR002931">
    <property type="entry name" value="Transglutaminase-like"/>
</dbReference>
<feature type="transmembrane region" description="Helical" evidence="2">
    <location>
        <begin position="31"/>
        <end position="49"/>
    </location>
</feature>
<dbReference type="Pfam" id="PF13559">
    <property type="entry name" value="DUF4129"/>
    <property type="match status" value="1"/>
</dbReference>
<accession>A0A2M8M2V4</accession>
<feature type="transmembrane region" description="Helical" evidence="2">
    <location>
        <begin position="143"/>
        <end position="161"/>
    </location>
</feature>